<evidence type="ECO:0000313" key="1">
    <source>
        <dbReference type="EMBL" id="KKK91684.1"/>
    </source>
</evidence>
<protein>
    <recommendedName>
        <fullName evidence="2">KOW domain-containing protein</fullName>
    </recommendedName>
</protein>
<gene>
    <name evidence="1" type="ORF">LCGC14_2710460</name>
</gene>
<evidence type="ECO:0008006" key="2">
    <source>
        <dbReference type="Google" id="ProtNLM"/>
    </source>
</evidence>
<sequence length="63" mass="7156">MKPGDKVLIARQPSNQWVKLQGEKGIINEIHGDFAEITTYSDNDWWTAKGWGTVPLDCLELLK</sequence>
<dbReference type="AlphaFoldDB" id="A0A0F9BM28"/>
<dbReference type="EMBL" id="LAZR01048543">
    <property type="protein sequence ID" value="KKK91684.1"/>
    <property type="molecule type" value="Genomic_DNA"/>
</dbReference>
<accession>A0A0F9BM28</accession>
<organism evidence="1">
    <name type="scientific">marine sediment metagenome</name>
    <dbReference type="NCBI Taxonomy" id="412755"/>
    <lineage>
        <taxon>unclassified sequences</taxon>
        <taxon>metagenomes</taxon>
        <taxon>ecological metagenomes</taxon>
    </lineage>
</organism>
<reference evidence="1" key="1">
    <citation type="journal article" date="2015" name="Nature">
        <title>Complex archaea that bridge the gap between prokaryotes and eukaryotes.</title>
        <authorList>
            <person name="Spang A."/>
            <person name="Saw J.H."/>
            <person name="Jorgensen S.L."/>
            <person name="Zaremba-Niedzwiedzka K."/>
            <person name="Martijn J."/>
            <person name="Lind A.E."/>
            <person name="van Eijk R."/>
            <person name="Schleper C."/>
            <person name="Guy L."/>
            <person name="Ettema T.J."/>
        </authorList>
    </citation>
    <scope>NUCLEOTIDE SEQUENCE</scope>
</reference>
<name>A0A0F9BM28_9ZZZZ</name>
<proteinExistence type="predicted"/>
<comment type="caution">
    <text evidence="1">The sequence shown here is derived from an EMBL/GenBank/DDBJ whole genome shotgun (WGS) entry which is preliminary data.</text>
</comment>